<dbReference type="GO" id="GO:0010181">
    <property type="term" value="F:FMN binding"/>
    <property type="evidence" value="ECO:0007669"/>
    <property type="project" value="InterPro"/>
</dbReference>
<dbReference type="GO" id="GO:0050660">
    <property type="term" value="F:flavin adenine dinucleotide binding"/>
    <property type="evidence" value="ECO:0007669"/>
    <property type="project" value="TreeGrafter"/>
</dbReference>
<comment type="cofactor">
    <cofactor evidence="1">
        <name>FMN</name>
        <dbReference type="ChEBI" id="CHEBI:58210"/>
    </cofactor>
</comment>
<proteinExistence type="inferred from homology"/>
<comment type="cofactor">
    <cofactor evidence="3">
        <name>FAD</name>
        <dbReference type="ChEBI" id="CHEBI:57692"/>
    </cofactor>
</comment>
<dbReference type="GO" id="GO:0020037">
    <property type="term" value="F:heme binding"/>
    <property type="evidence" value="ECO:0007669"/>
    <property type="project" value="InterPro"/>
</dbReference>
<dbReference type="InterPro" id="IPR029039">
    <property type="entry name" value="Flavoprotein-like_sf"/>
</dbReference>
<dbReference type="VEuPathDB" id="FungiDB:A1Q1_02993"/>
<dbReference type="SUPFAM" id="SSF48264">
    <property type="entry name" value="Cytochrome P450"/>
    <property type="match status" value="1"/>
</dbReference>
<dbReference type="GO" id="GO:0005829">
    <property type="term" value="C:cytosol"/>
    <property type="evidence" value="ECO:0007669"/>
    <property type="project" value="TreeGrafter"/>
</dbReference>
<keyword evidence="12" id="KW-0349">Heme</keyword>
<dbReference type="InterPro" id="IPR017938">
    <property type="entry name" value="Riboflavin_synthase-like_b-brl"/>
</dbReference>
<dbReference type="SUPFAM" id="SSF63380">
    <property type="entry name" value="Riboflavin synthase domain-like"/>
    <property type="match status" value="1"/>
</dbReference>
<dbReference type="InterPro" id="IPR017927">
    <property type="entry name" value="FAD-bd_FR_type"/>
</dbReference>
<keyword evidence="11 12" id="KW-0408">Iron</keyword>
<dbReference type="OrthoDB" id="1470350at2759"/>
<dbReference type="RefSeq" id="XP_014179697.1">
    <property type="nucleotide sequence ID" value="XM_014324222.1"/>
</dbReference>
<comment type="caution">
    <text evidence="15">The sequence shown here is derived from an EMBL/GenBank/DDBJ whole genome shotgun (WGS) entry which is preliminary data.</text>
</comment>
<dbReference type="InterPro" id="IPR001433">
    <property type="entry name" value="OxRdtase_FAD/NAD-bd"/>
</dbReference>
<dbReference type="Proteomes" id="UP000002748">
    <property type="component" value="Unassembled WGS sequence"/>
</dbReference>
<dbReference type="Gene3D" id="2.40.30.10">
    <property type="entry name" value="Translation factors"/>
    <property type="match status" value="1"/>
</dbReference>
<dbReference type="Gene3D" id="1.20.990.10">
    <property type="entry name" value="NADPH-cytochrome p450 Reductase, Chain A, domain 3"/>
    <property type="match status" value="1"/>
</dbReference>
<evidence type="ECO:0000256" key="3">
    <source>
        <dbReference type="ARBA" id="ARBA00001974"/>
    </source>
</evidence>
<dbReference type="PRINTS" id="PR00385">
    <property type="entry name" value="P450"/>
</dbReference>
<dbReference type="InterPro" id="IPR017972">
    <property type="entry name" value="Cyt_P450_CS"/>
</dbReference>
<dbReference type="PANTHER" id="PTHR19384:SF127">
    <property type="entry name" value="BIFUNCTIONAL CYTOCHROME P450_NADPH--P450 REDUCTASE"/>
    <property type="match status" value="1"/>
</dbReference>
<comment type="similarity">
    <text evidence="4">In the N-terminal section; belongs to the cytochrome P450 family.</text>
</comment>
<dbReference type="PROSITE" id="PS51384">
    <property type="entry name" value="FAD_FR"/>
    <property type="match status" value="1"/>
</dbReference>
<dbReference type="Gene3D" id="3.40.50.80">
    <property type="entry name" value="Nucleotide-binding domain of ferredoxin-NADP reductase (FNR) module"/>
    <property type="match status" value="1"/>
</dbReference>
<dbReference type="InterPro" id="IPR008254">
    <property type="entry name" value="Flavodoxin/NO_synth"/>
</dbReference>
<gene>
    <name evidence="15" type="ORF">A1Q1_02993</name>
</gene>
<evidence type="ECO:0000256" key="6">
    <source>
        <dbReference type="ARBA" id="ARBA00022630"/>
    </source>
</evidence>
<evidence type="ECO:0000256" key="2">
    <source>
        <dbReference type="ARBA" id="ARBA00001971"/>
    </source>
</evidence>
<dbReference type="GO" id="GO:0004497">
    <property type="term" value="F:monooxygenase activity"/>
    <property type="evidence" value="ECO:0007669"/>
    <property type="project" value="InterPro"/>
</dbReference>
<evidence type="ECO:0000256" key="9">
    <source>
        <dbReference type="ARBA" id="ARBA00022857"/>
    </source>
</evidence>
<dbReference type="PRINTS" id="PR00463">
    <property type="entry name" value="EP450I"/>
</dbReference>
<dbReference type="GO" id="GO:0016705">
    <property type="term" value="F:oxidoreductase activity, acting on paired donors, with incorporation or reduction of molecular oxygen"/>
    <property type="evidence" value="ECO:0007669"/>
    <property type="project" value="InterPro"/>
</dbReference>
<dbReference type="AlphaFoldDB" id="J6EZ05"/>
<dbReference type="EMBL" id="ALBS01000215">
    <property type="protein sequence ID" value="EJT48077.1"/>
    <property type="molecule type" value="Genomic_DNA"/>
</dbReference>
<dbReference type="KEGG" id="tasa:A1Q1_02993"/>
<comment type="cofactor">
    <cofactor evidence="2 12">
        <name>heme</name>
        <dbReference type="ChEBI" id="CHEBI:30413"/>
    </cofactor>
</comment>
<dbReference type="PANTHER" id="PTHR19384">
    <property type="entry name" value="NITRIC OXIDE SYNTHASE-RELATED"/>
    <property type="match status" value="1"/>
</dbReference>
<evidence type="ECO:0000256" key="11">
    <source>
        <dbReference type="ARBA" id="ARBA00023004"/>
    </source>
</evidence>
<sequence length="968" mass="106964">MTKTLDYSEGSTPIPGPAGYPLIGNLLDIDMSQCFVSLNALHKKYGPVYQISFLGQTIIMVSSPDVVHVLSDEDKFHKHIDPTLLAVRGFAGDGLFTALHGEKSWDIAHRILVPAFGAISVRKMQEKMLDPLGQMLMWWECHAGEPFEAADQFTRLTFMFYAATSRQWDTDIALLNKVCDEIISERRNDPMPDEHDVLDRMLFGKDAKTGEGLSDENIRYQMITFLIAGHETTSGLLAFATYYMLKTPGVIAKMRSEVEQALADVGGAFAELAVGKLRYVDAVLRETLRLHPSAPFFIRTPNSEQGARLPGGYHVKHGQAVAISLHALHRDPEVFEAPEEFRPERWLDGTTYPSDAYKPFGTGGRACIGRMFAMQEAALAMALIVDRFDLSLADENYELQIQESLTIKPVNFNIKVAPRKKTGLLRELMTRSTVAKEEEAWKPVSAKGKMHVLFGSNNGACEALAGDLAADYRQSGFSVTLDSLDDAAPDGKLPTDGTIVLILPSYDGQPAENARDFVASIANMEPGSLSGVEYTVFGVGHRDWAATLHRIPKLVDSRLSELGAERLLPISLGDAAVDLLSDFEDFSARLRDHLEIDVTDISAWSIPDSANCAPVTGFTLGRVMKQTKLTDGVMSIAIQADQPWQVGDYLAILPKNPASEVERALRVLGLKGDDHIRSPMAPGPLRAWDVLESYLELGTIIPKRYLTILPKWALSSASRLAAMADDYATVRLQRLSLIDVLERFPDVRPPLGHVLYALPRIRARQYSIASTPPGLELTYSVHERGVASRYLASLSEGDAVLCATRRSTFHPPPAQNTLVMFAAGTGIAPFRGFIAERAERARLGEKTGGTVLYYGARDAAHVLHDVELRHWVRNGVLELRPTLSRAERPKYKLVEGCRYVQDRMWAERTDISAWLEGGAAFYTCGGTEFASGVRKCFTRIIAEKEGAEKAEDEMAKLGERFKQDVFTS</sequence>
<dbReference type="PROSITE" id="PS00086">
    <property type="entry name" value="CYTOCHROME_P450"/>
    <property type="match status" value="1"/>
</dbReference>
<dbReference type="Pfam" id="PF00067">
    <property type="entry name" value="p450"/>
    <property type="match status" value="1"/>
</dbReference>
<evidence type="ECO:0000313" key="16">
    <source>
        <dbReference type="Proteomes" id="UP000002748"/>
    </source>
</evidence>
<dbReference type="Pfam" id="PF00258">
    <property type="entry name" value="Flavodoxin_1"/>
    <property type="match status" value="1"/>
</dbReference>
<evidence type="ECO:0000256" key="1">
    <source>
        <dbReference type="ARBA" id="ARBA00001917"/>
    </source>
</evidence>
<keyword evidence="5" id="KW-0813">Transport</keyword>
<dbReference type="InterPro" id="IPR003097">
    <property type="entry name" value="CysJ-like_FAD-binding"/>
</dbReference>
<dbReference type="Gene3D" id="3.40.50.360">
    <property type="match status" value="1"/>
</dbReference>
<dbReference type="GeneID" id="25986506"/>
<keyword evidence="9" id="KW-0521">NADP</keyword>
<keyword evidence="10" id="KW-0560">Oxidoreductase</keyword>
<organism evidence="15 16">
    <name type="scientific">Trichosporon asahii var. asahii (strain ATCC 90039 / CBS 2479 / JCM 2466 / KCTC 7840 / NBRC 103889/ NCYC 2677 / UAMH 7654)</name>
    <name type="common">Yeast</name>
    <dbReference type="NCBI Taxonomy" id="1186058"/>
    <lineage>
        <taxon>Eukaryota</taxon>
        <taxon>Fungi</taxon>
        <taxon>Dikarya</taxon>
        <taxon>Basidiomycota</taxon>
        <taxon>Agaricomycotina</taxon>
        <taxon>Tremellomycetes</taxon>
        <taxon>Trichosporonales</taxon>
        <taxon>Trichosporonaceae</taxon>
        <taxon>Trichosporon</taxon>
    </lineage>
</organism>
<dbReference type="Pfam" id="PF00175">
    <property type="entry name" value="NAD_binding_1"/>
    <property type="match status" value="1"/>
</dbReference>
<evidence type="ECO:0000256" key="8">
    <source>
        <dbReference type="ARBA" id="ARBA00022827"/>
    </source>
</evidence>
<keyword evidence="7 12" id="KW-0479">Metal-binding</keyword>
<dbReference type="PROSITE" id="PS50902">
    <property type="entry name" value="FLAVODOXIN_LIKE"/>
    <property type="match status" value="1"/>
</dbReference>
<feature type="binding site" description="axial binding residue" evidence="12">
    <location>
        <position position="367"/>
    </location>
    <ligand>
        <name>heme</name>
        <dbReference type="ChEBI" id="CHEBI:30413"/>
    </ligand>
    <ligandPart>
        <name>Fe</name>
        <dbReference type="ChEBI" id="CHEBI:18248"/>
    </ligandPart>
</feature>
<feature type="domain" description="Flavodoxin-like" evidence="13">
    <location>
        <begin position="450"/>
        <end position="591"/>
    </location>
</feature>
<dbReference type="InterPro" id="IPR036396">
    <property type="entry name" value="Cyt_P450_sf"/>
</dbReference>
<evidence type="ECO:0000256" key="12">
    <source>
        <dbReference type="PIRSR" id="PIRSR602401-1"/>
    </source>
</evidence>
<accession>J6EZ05</accession>
<keyword evidence="8" id="KW-0274">FAD</keyword>
<dbReference type="GO" id="GO:0003958">
    <property type="term" value="F:NADPH-hemoprotein reductase activity"/>
    <property type="evidence" value="ECO:0007669"/>
    <property type="project" value="TreeGrafter"/>
</dbReference>
<evidence type="ECO:0000256" key="10">
    <source>
        <dbReference type="ARBA" id="ARBA00023002"/>
    </source>
</evidence>
<evidence type="ECO:0000256" key="5">
    <source>
        <dbReference type="ARBA" id="ARBA00022448"/>
    </source>
</evidence>
<dbReference type="HOGENOM" id="CLU_001570_7_0_1"/>
<feature type="domain" description="FAD-binding FR-type" evidence="14">
    <location>
        <begin position="616"/>
        <end position="812"/>
    </location>
</feature>
<dbReference type="InterPro" id="IPR002401">
    <property type="entry name" value="Cyt_P450_E_grp-I"/>
</dbReference>
<dbReference type="InterPro" id="IPR023173">
    <property type="entry name" value="NADPH_Cyt_P450_Rdtase_alpha"/>
</dbReference>
<keyword evidence="6" id="KW-0285">Flavoprotein</keyword>
<evidence type="ECO:0000256" key="4">
    <source>
        <dbReference type="ARBA" id="ARBA00010018"/>
    </source>
</evidence>
<reference evidence="15 16" key="1">
    <citation type="journal article" date="2012" name="Eukaryot. Cell">
        <title>Draft genome sequence of CBS 2479, the standard type strain of Trichosporon asahii.</title>
        <authorList>
            <person name="Yang R.Y."/>
            <person name="Li H.T."/>
            <person name="Zhu H."/>
            <person name="Zhou G.P."/>
            <person name="Wang M."/>
            <person name="Wang L."/>
        </authorList>
    </citation>
    <scope>NUCLEOTIDE SEQUENCE [LARGE SCALE GENOMIC DNA]</scope>
    <source>
        <strain evidence="16">ATCC 90039 / CBS 2479 / JCM 2466 / KCTC 7840 / NCYC 2677 / UAMH 7654</strain>
    </source>
</reference>
<evidence type="ECO:0000313" key="15">
    <source>
        <dbReference type="EMBL" id="EJT48077.1"/>
    </source>
</evidence>
<dbReference type="Gene3D" id="1.10.630.10">
    <property type="entry name" value="Cytochrome P450"/>
    <property type="match status" value="2"/>
</dbReference>
<dbReference type="SUPFAM" id="SSF52343">
    <property type="entry name" value="Ferredoxin reductase-like, C-terminal NADP-linked domain"/>
    <property type="match status" value="1"/>
</dbReference>
<dbReference type="InterPro" id="IPR001128">
    <property type="entry name" value="Cyt_P450"/>
</dbReference>
<name>J6EZ05_TRIAS</name>
<dbReference type="Pfam" id="PF00667">
    <property type="entry name" value="FAD_binding_1"/>
    <property type="match status" value="1"/>
</dbReference>
<dbReference type="SUPFAM" id="SSF52218">
    <property type="entry name" value="Flavoproteins"/>
    <property type="match status" value="1"/>
</dbReference>
<evidence type="ECO:0000259" key="13">
    <source>
        <dbReference type="PROSITE" id="PS50902"/>
    </source>
</evidence>
<dbReference type="GO" id="GO:0005506">
    <property type="term" value="F:iron ion binding"/>
    <property type="evidence" value="ECO:0007669"/>
    <property type="project" value="InterPro"/>
</dbReference>
<protein>
    <submittedName>
        <fullName evidence="15">Cytochrome P450</fullName>
    </submittedName>
</protein>
<evidence type="ECO:0000259" key="14">
    <source>
        <dbReference type="PROSITE" id="PS51384"/>
    </source>
</evidence>
<dbReference type="InterPro" id="IPR039261">
    <property type="entry name" value="FNR_nucleotide-bd"/>
</dbReference>
<evidence type="ECO:0000256" key="7">
    <source>
        <dbReference type="ARBA" id="ARBA00022723"/>
    </source>
</evidence>